<dbReference type="Pfam" id="PF00111">
    <property type="entry name" value="Fer2"/>
    <property type="match status" value="1"/>
</dbReference>
<dbReference type="InterPro" id="IPR001041">
    <property type="entry name" value="2Fe-2S_ferredoxin-type"/>
</dbReference>
<dbReference type="InterPro" id="IPR036683">
    <property type="entry name" value="CO_DH_flav_C_dom_sf"/>
</dbReference>
<dbReference type="Gene3D" id="3.10.20.30">
    <property type="match status" value="1"/>
</dbReference>
<dbReference type="SMART" id="SM01008">
    <property type="entry name" value="Ald_Xan_dh_C"/>
    <property type="match status" value="1"/>
</dbReference>
<evidence type="ECO:0000256" key="8">
    <source>
        <dbReference type="ARBA" id="ARBA00023002"/>
    </source>
</evidence>
<dbReference type="InterPro" id="IPR012675">
    <property type="entry name" value="Beta-grasp_dom_sf"/>
</dbReference>
<dbReference type="FunFam" id="3.10.20.30:FF:000015">
    <property type="entry name" value="Aldehyde oxidase 1"/>
    <property type="match status" value="1"/>
</dbReference>
<dbReference type="InterPro" id="IPR037165">
    <property type="entry name" value="AldOxase/xan_DH_Mopterin-bd_sf"/>
</dbReference>
<keyword evidence="14" id="KW-1185">Reference proteome</keyword>
<dbReference type="InterPro" id="IPR008274">
    <property type="entry name" value="AldOxase/xan_DH_MoCoBD1"/>
</dbReference>
<dbReference type="SUPFAM" id="SSF56176">
    <property type="entry name" value="FAD-binding/transporter-associated domain-like"/>
    <property type="match status" value="1"/>
</dbReference>
<dbReference type="Proteomes" id="UP000295578">
    <property type="component" value="Unassembled WGS sequence"/>
</dbReference>
<dbReference type="Pfam" id="PF01799">
    <property type="entry name" value="Fer2_2"/>
    <property type="match status" value="1"/>
</dbReference>
<dbReference type="InterPro" id="IPR016166">
    <property type="entry name" value="FAD-bd_PCMH"/>
</dbReference>
<dbReference type="Gene3D" id="3.30.365.10">
    <property type="entry name" value="Aldehyde oxidase/xanthine dehydrogenase, molybdopterin binding domain"/>
    <property type="match status" value="5"/>
</dbReference>
<evidence type="ECO:0000256" key="7">
    <source>
        <dbReference type="ARBA" id="ARBA00022827"/>
    </source>
</evidence>
<name>A0A4R5B423_9ACTN</name>
<dbReference type="Gene3D" id="1.10.150.120">
    <property type="entry name" value="[2Fe-2S]-binding domain"/>
    <property type="match status" value="1"/>
</dbReference>
<dbReference type="Pfam" id="PF02738">
    <property type="entry name" value="MoCoBD_1"/>
    <property type="match status" value="1"/>
</dbReference>
<evidence type="ECO:0000256" key="10">
    <source>
        <dbReference type="ARBA" id="ARBA00053029"/>
    </source>
</evidence>
<dbReference type="InterPro" id="IPR002888">
    <property type="entry name" value="2Fe-2S-bd"/>
</dbReference>
<dbReference type="PROSITE" id="PS00197">
    <property type="entry name" value="2FE2S_FER_1"/>
    <property type="match status" value="1"/>
</dbReference>
<evidence type="ECO:0000256" key="1">
    <source>
        <dbReference type="ARBA" id="ARBA00001924"/>
    </source>
</evidence>
<protein>
    <submittedName>
        <fullName evidence="13">2Fe-2S iron-sulfur cluster binding domain-containing protein</fullName>
    </submittedName>
</protein>
<feature type="domain" description="2Fe-2S ferredoxin-type" evidence="11">
    <location>
        <begin position="3"/>
        <end position="91"/>
    </location>
</feature>
<evidence type="ECO:0000313" key="13">
    <source>
        <dbReference type="EMBL" id="TDD79026.1"/>
    </source>
</evidence>
<dbReference type="SUPFAM" id="SSF54665">
    <property type="entry name" value="CO dehydrogenase molybdoprotein N-domain-like"/>
    <property type="match status" value="1"/>
</dbReference>
<sequence length="1496" mass="162318">MTGSVTFYLNGERVVLDDPAPDLLLIDYLRSPEVALTGAKKGCGQGGCGACTVILSSWDAESREPEHRAINSCLRPVCALDGLAVTTIEGTGGAGRKAPPHLTHQPSFSRGVSPGLTEPAAVAEAAEAARTLHAESTAQAEAYEAGAAAAQDPGTEAERMNPVAHRLAMNNGTQCGYCTTGFVMNMTALLQDESAPTKRRIEEAFDGNLCRCTGYRAILTGMKTFASDWTEQDEAARMKCLGDGQARPPAATADIPFPDAARTAAPAPIEVTGNGRTWVTPSTLVELRQIMTAEPGRRLRLVHGNTSYGVYPGEVRDADLLVDIRLIPDIRGITIEDDRLEVGAGTSYRDLIDALAGIRTSRDAGETTRLGVLEYMARRTAGTILRNAASLGGNTMLVLHHIAEKEPFPSDLYTALTATGATIEVWRASTATKEWLEPDELVARVKSDSKLLDDIVLLAYRFPFGGADEVVLAQKVAFRDVNAHSLVNATTSLTLAGDLTVIDAALVFGGIAPYPWRPRLTEDAMTGRPLSLDAFADLAALLRDEVRSELDEWRDRMAGLPSEGVTDAYRVELAESFLYKAIVQALDQRAAVPANDRSAGEITWGHWPVSDGRQHYKIQGWKAPVSQPYIKLMAMFQASGQVHYTHEIPVPPTTLQAAFAQSRRALAGFTLTVPGESGRTGADALSDHLRSRFASFERLITCADVPPQGINLQGMGGDQPLFAVDRVEYVGQAIALVLADTEKAAVEIADYVTRECVGYGPVTWPAPWNKPPWTEPPWNRPLLSLEEAVAIGSVFPDCPSAAPYVSHIWEIVRPGSEFGWVDRNRRPFEDAIVRRGGHIDGAPCVIVESGQLTGGQAHFYLETQSCVVEPADGGRWIVRPSSQSPMEMHQTSAMAIGVEHNRIEVDVRQLGGGYGGKTESARFVTGPAVVAAYATGRPVRLVLPRDEDTGMIGKRHPYYGQYQIAIDDGANRPEDKGLIRGSHTRMWGDGGAFYDCSFIVSNCIQLRADNAYRVRNFANQIDVCRTNTAPNTAFRAFGDVQCKLIVENAIDDAAYAIGMTAEDVREKNMYERGDVTPYGQALTYCYMREVWSYLKEVSRYAEKKREVDAYNAANTWRKRGIAMIPVKYGAGYNFTQLEQAVAHLAVHSGDGSIVIHQGGVDMGQGMMTKVEQIASYILNVPFELIHIDRPRTSVIPNPTSSGASTGTAYNGEAVKQVCEQMRRRLADFGQEMLKEHGEEWCRKAGIDYWNHGKTGWAAKVGGRLIWQNLVQLAYQQRVGLVASFTAPIHGGEDPLPALTFKDGGQPGLPGIGVDPKARPGGGVDSFTGFTYSAACSVVEVDVLTGETKILSSDLMYDIGWSINPAIDVGQVEGAFVQGVGYVLTEQLVYEDEGDEAGRLNTVNTWKYKPPATTTIPLELNTYLFPRDRAASVPENPHDLLSAKEVGEPPLVLATSVFFAVKAAVRASRLERGLDGLFHLDAPATVQEVRRACAVSL</sequence>
<keyword evidence="7" id="KW-0274">FAD</keyword>
<dbReference type="SUPFAM" id="SSF47741">
    <property type="entry name" value="CO dehydrogenase ISP C-domain like"/>
    <property type="match status" value="1"/>
</dbReference>
<dbReference type="SUPFAM" id="SSF54292">
    <property type="entry name" value="2Fe-2S ferredoxin-like"/>
    <property type="match status" value="1"/>
</dbReference>
<evidence type="ECO:0000259" key="12">
    <source>
        <dbReference type="PROSITE" id="PS51387"/>
    </source>
</evidence>
<dbReference type="Pfam" id="PF20256">
    <property type="entry name" value="MoCoBD_2"/>
    <property type="match status" value="1"/>
</dbReference>
<dbReference type="InterPro" id="IPR000674">
    <property type="entry name" value="Ald_Oxase/Xan_DH_a/b"/>
</dbReference>
<keyword evidence="4" id="KW-0500">Molybdenum</keyword>
<dbReference type="InterPro" id="IPR036856">
    <property type="entry name" value="Ald_Oxase/Xan_DH_a/b_sf"/>
</dbReference>
<dbReference type="RefSeq" id="WP_132199807.1">
    <property type="nucleotide sequence ID" value="NZ_SMKY01000122.1"/>
</dbReference>
<dbReference type="InterPro" id="IPR006058">
    <property type="entry name" value="2Fe2S_fd_BS"/>
</dbReference>
<comment type="similarity">
    <text evidence="3">Belongs to the xanthine dehydrogenase family.</text>
</comment>
<dbReference type="InterPro" id="IPR002346">
    <property type="entry name" value="Mopterin_DH_FAD-bd"/>
</dbReference>
<evidence type="ECO:0000256" key="9">
    <source>
        <dbReference type="ARBA" id="ARBA00023004"/>
    </source>
</evidence>
<organism evidence="13 14">
    <name type="scientific">Actinomadura darangshiensis</name>
    <dbReference type="NCBI Taxonomy" id="705336"/>
    <lineage>
        <taxon>Bacteria</taxon>
        <taxon>Bacillati</taxon>
        <taxon>Actinomycetota</taxon>
        <taxon>Actinomycetes</taxon>
        <taxon>Streptosporangiales</taxon>
        <taxon>Thermomonosporaceae</taxon>
        <taxon>Actinomadura</taxon>
    </lineage>
</organism>
<evidence type="ECO:0000256" key="5">
    <source>
        <dbReference type="ARBA" id="ARBA00022630"/>
    </source>
</evidence>
<evidence type="ECO:0000256" key="3">
    <source>
        <dbReference type="ARBA" id="ARBA00006849"/>
    </source>
</evidence>
<feature type="domain" description="FAD-binding PCMH-type" evidence="12">
    <location>
        <begin position="271"/>
        <end position="481"/>
    </location>
</feature>
<dbReference type="GO" id="GO:0016491">
    <property type="term" value="F:oxidoreductase activity"/>
    <property type="evidence" value="ECO:0007669"/>
    <property type="project" value="UniProtKB-KW"/>
</dbReference>
<dbReference type="InterPro" id="IPR036884">
    <property type="entry name" value="2Fe-2S-bd_dom_sf"/>
</dbReference>
<proteinExistence type="inferred from homology"/>
<dbReference type="PANTHER" id="PTHR11908:SF132">
    <property type="entry name" value="ALDEHYDE OXIDASE 1-RELATED"/>
    <property type="match status" value="1"/>
</dbReference>
<dbReference type="SMART" id="SM01092">
    <property type="entry name" value="CO_deh_flav_C"/>
    <property type="match status" value="1"/>
</dbReference>
<comment type="cofactor">
    <cofactor evidence="1">
        <name>Mo-molybdopterin</name>
        <dbReference type="ChEBI" id="CHEBI:71302"/>
    </cofactor>
</comment>
<gene>
    <name evidence="13" type="ORF">E1293_24555</name>
</gene>
<dbReference type="Gene3D" id="3.90.1170.50">
    <property type="entry name" value="Aldehyde oxidase/xanthine dehydrogenase, a/b hammerhead"/>
    <property type="match status" value="1"/>
</dbReference>
<keyword evidence="5" id="KW-0285">Flavoprotein</keyword>
<evidence type="ECO:0000259" key="11">
    <source>
        <dbReference type="PROSITE" id="PS51085"/>
    </source>
</evidence>
<dbReference type="OrthoDB" id="9758509at2"/>
<dbReference type="InterPro" id="IPR016169">
    <property type="entry name" value="FAD-bd_PCMH_sub2"/>
</dbReference>
<accession>A0A4R5B423</accession>
<dbReference type="InterPro" id="IPR005107">
    <property type="entry name" value="CO_DH_flav_C"/>
</dbReference>
<dbReference type="GO" id="GO:0005506">
    <property type="term" value="F:iron ion binding"/>
    <property type="evidence" value="ECO:0007669"/>
    <property type="project" value="InterPro"/>
</dbReference>
<dbReference type="Gene3D" id="3.30.465.10">
    <property type="match status" value="1"/>
</dbReference>
<keyword evidence="9" id="KW-0408">Iron</keyword>
<comment type="caution">
    <text evidence="13">The sequence shown here is derived from an EMBL/GenBank/DDBJ whole genome shotgun (WGS) entry which is preliminary data.</text>
</comment>
<keyword evidence="6" id="KW-0479">Metal-binding</keyword>
<evidence type="ECO:0000256" key="2">
    <source>
        <dbReference type="ARBA" id="ARBA00001974"/>
    </source>
</evidence>
<dbReference type="SUPFAM" id="SSF56003">
    <property type="entry name" value="Molybdenum cofactor-binding domain"/>
    <property type="match status" value="1"/>
</dbReference>
<comment type="cofactor">
    <cofactor evidence="10">
        <name>Mo-molybdopterin cytosine dinucleotide</name>
        <dbReference type="ChEBI" id="CHEBI:71308"/>
    </cofactor>
</comment>
<evidence type="ECO:0000313" key="14">
    <source>
        <dbReference type="Proteomes" id="UP000295578"/>
    </source>
</evidence>
<dbReference type="Pfam" id="PF03450">
    <property type="entry name" value="CO_deh_flav_C"/>
    <property type="match status" value="1"/>
</dbReference>
<dbReference type="SUPFAM" id="SSF55447">
    <property type="entry name" value="CO dehydrogenase flavoprotein C-terminal domain-like"/>
    <property type="match status" value="1"/>
</dbReference>
<dbReference type="GO" id="GO:0051537">
    <property type="term" value="F:2 iron, 2 sulfur cluster binding"/>
    <property type="evidence" value="ECO:0007669"/>
    <property type="project" value="InterPro"/>
</dbReference>
<dbReference type="EMBL" id="SMKY01000122">
    <property type="protein sequence ID" value="TDD79026.1"/>
    <property type="molecule type" value="Genomic_DNA"/>
</dbReference>
<evidence type="ECO:0000256" key="6">
    <source>
        <dbReference type="ARBA" id="ARBA00022723"/>
    </source>
</evidence>
<dbReference type="InterPro" id="IPR036318">
    <property type="entry name" value="FAD-bd_PCMH-like_sf"/>
</dbReference>
<reference evidence="13 14" key="1">
    <citation type="submission" date="2019-03" db="EMBL/GenBank/DDBJ databases">
        <title>Draft genome sequences of novel Actinobacteria.</title>
        <authorList>
            <person name="Sahin N."/>
            <person name="Ay H."/>
            <person name="Saygin H."/>
        </authorList>
    </citation>
    <scope>NUCLEOTIDE SEQUENCE [LARGE SCALE GENOMIC DNA]</scope>
    <source>
        <strain evidence="13 14">DSM 45941</strain>
    </source>
</reference>
<evidence type="ECO:0000256" key="4">
    <source>
        <dbReference type="ARBA" id="ARBA00022505"/>
    </source>
</evidence>
<comment type="cofactor">
    <cofactor evidence="2">
        <name>FAD</name>
        <dbReference type="ChEBI" id="CHEBI:57692"/>
    </cofactor>
</comment>
<dbReference type="Gene3D" id="3.30.390.50">
    <property type="entry name" value="CO dehydrogenase flavoprotein, C-terminal domain"/>
    <property type="match status" value="1"/>
</dbReference>
<dbReference type="InterPro" id="IPR046867">
    <property type="entry name" value="AldOxase/xan_DH_MoCoBD2"/>
</dbReference>
<dbReference type="PROSITE" id="PS51085">
    <property type="entry name" value="2FE2S_FER_2"/>
    <property type="match status" value="1"/>
</dbReference>
<dbReference type="GO" id="GO:0071949">
    <property type="term" value="F:FAD binding"/>
    <property type="evidence" value="ECO:0007669"/>
    <property type="project" value="InterPro"/>
</dbReference>
<dbReference type="PIRSF" id="PIRSF000127">
    <property type="entry name" value="Xanthine_DH"/>
    <property type="match status" value="1"/>
</dbReference>
<dbReference type="InterPro" id="IPR036010">
    <property type="entry name" value="2Fe-2S_ferredoxin-like_sf"/>
</dbReference>
<dbReference type="FunFam" id="3.30.365.10:FF:000001">
    <property type="entry name" value="Xanthine dehydrogenase oxidase"/>
    <property type="match status" value="1"/>
</dbReference>
<keyword evidence="8" id="KW-0560">Oxidoreductase</keyword>
<dbReference type="Pfam" id="PF00941">
    <property type="entry name" value="FAD_binding_5"/>
    <property type="match status" value="1"/>
</dbReference>
<dbReference type="InterPro" id="IPR016208">
    <property type="entry name" value="Ald_Oxase/xanthine_DH-like"/>
</dbReference>
<dbReference type="PANTHER" id="PTHR11908">
    <property type="entry name" value="XANTHINE DEHYDROGENASE"/>
    <property type="match status" value="1"/>
</dbReference>
<dbReference type="PROSITE" id="PS51387">
    <property type="entry name" value="FAD_PCMH"/>
    <property type="match status" value="1"/>
</dbReference>